<name>A0ACB8U6V5_9APHY</name>
<proteinExistence type="predicted"/>
<dbReference type="Proteomes" id="UP001055072">
    <property type="component" value="Unassembled WGS sequence"/>
</dbReference>
<organism evidence="1 2">
    <name type="scientific">Irpex rosettiformis</name>
    <dbReference type="NCBI Taxonomy" id="378272"/>
    <lineage>
        <taxon>Eukaryota</taxon>
        <taxon>Fungi</taxon>
        <taxon>Dikarya</taxon>
        <taxon>Basidiomycota</taxon>
        <taxon>Agaricomycotina</taxon>
        <taxon>Agaricomycetes</taxon>
        <taxon>Polyporales</taxon>
        <taxon>Irpicaceae</taxon>
        <taxon>Irpex</taxon>
    </lineage>
</organism>
<gene>
    <name evidence="1" type="ORF">BDY19DRAFT_992898</name>
</gene>
<keyword evidence="2" id="KW-1185">Reference proteome</keyword>
<evidence type="ECO:0000313" key="2">
    <source>
        <dbReference type="Proteomes" id="UP001055072"/>
    </source>
</evidence>
<accession>A0ACB8U6V5</accession>
<comment type="caution">
    <text evidence="1">The sequence shown here is derived from an EMBL/GenBank/DDBJ whole genome shotgun (WGS) entry which is preliminary data.</text>
</comment>
<dbReference type="EMBL" id="MU274909">
    <property type="protein sequence ID" value="KAI0089956.1"/>
    <property type="molecule type" value="Genomic_DNA"/>
</dbReference>
<sequence length="263" mass="29098">MGLFRFPRNLRLRLESEEEGGQEELAIVPFVRASTPFSAKPENSSSSPRVSAVDLKSADLIPAVRGKTPADIVGEANAVKSFGAAPHLTVTFDSISSASFKPQRGVLKTRVLPPPAPSSFKISRERAGSVPPSSSTQFVVGRRFTRATSVPADTNLSLVRHSSKPNNFWFESSSMEPIPSPPDLSSRPDLQLGDIFYHKCPSGPQLWIWKCQSGSSVARWHPVSVGYEREDGKKLHLTPINERPQWISSDWHARQMREKRGKK</sequence>
<protein>
    <submittedName>
        <fullName evidence="1">Uncharacterized protein</fullName>
    </submittedName>
</protein>
<reference evidence="1" key="1">
    <citation type="journal article" date="2021" name="Environ. Microbiol.">
        <title>Gene family expansions and transcriptome signatures uncover fungal adaptations to wood decay.</title>
        <authorList>
            <person name="Hage H."/>
            <person name="Miyauchi S."/>
            <person name="Viragh M."/>
            <person name="Drula E."/>
            <person name="Min B."/>
            <person name="Chaduli D."/>
            <person name="Navarro D."/>
            <person name="Favel A."/>
            <person name="Norest M."/>
            <person name="Lesage-Meessen L."/>
            <person name="Balint B."/>
            <person name="Merenyi Z."/>
            <person name="de Eugenio L."/>
            <person name="Morin E."/>
            <person name="Martinez A.T."/>
            <person name="Baldrian P."/>
            <person name="Stursova M."/>
            <person name="Martinez M.J."/>
            <person name="Novotny C."/>
            <person name="Magnuson J.K."/>
            <person name="Spatafora J.W."/>
            <person name="Maurice S."/>
            <person name="Pangilinan J."/>
            <person name="Andreopoulos W."/>
            <person name="LaButti K."/>
            <person name="Hundley H."/>
            <person name="Na H."/>
            <person name="Kuo A."/>
            <person name="Barry K."/>
            <person name="Lipzen A."/>
            <person name="Henrissat B."/>
            <person name="Riley R."/>
            <person name="Ahrendt S."/>
            <person name="Nagy L.G."/>
            <person name="Grigoriev I.V."/>
            <person name="Martin F."/>
            <person name="Rosso M.N."/>
        </authorList>
    </citation>
    <scope>NUCLEOTIDE SEQUENCE</scope>
    <source>
        <strain evidence="1">CBS 384.51</strain>
    </source>
</reference>
<evidence type="ECO:0000313" key="1">
    <source>
        <dbReference type="EMBL" id="KAI0089956.1"/>
    </source>
</evidence>